<reference evidence="3" key="1">
    <citation type="submission" date="2023-05" db="EMBL/GenBank/DDBJ databases">
        <authorList>
            <person name="Huff M."/>
        </authorList>
    </citation>
    <scope>NUCLEOTIDE SEQUENCE</scope>
</reference>
<comment type="subcellular location">
    <subcellularLocation>
        <location evidence="1">Plastid</location>
        <location evidence="1">Chloroplast thylakoid membrane</location>
    </subcellularLocation>
</comment>
<accession>A0AAD2EF82</accession>
<dbReference type="GO" id="GO:0015979">
    <property type="term" value="P:photosynthesis"/>
    <property type="evidence" value="ECO:0007669"/>
    <property type="project" value="InterPro"/>
</dbReference>
<dbReference type="InterPro" id="IPR013087">
    <property type="entry name" value="Znf_C2H2_type"/>
</dbReference>
<organism evidence="3 4">
    <name type="scientific">Fraxinus pennsylvanica</name>
    <dbReference type="NCBI Taxonomy" id="56036"/>
    <lineage>
        <taxon>Eukaryota</taxon>
        <taxon>Viridiplantae</taxon>
        <taxon>Streptophyta</taxon>
        <taxon>Embryophyta</taxon>
        <taxon>Tracheophyta</taxon>
        <taxon>Spermatophyta</taxon>
        <taxon>Magnoliopsida</taxon>
        <taxon>eudicotyledons</taxon>
        <taxon>Gunneridae</taxon>
        <taxon>Pentapetalae</taxon>
        <taxon>asterids</taxon>
        <taxon>lamiids</taxon>
        <taxon>Lamiales</taxon>
        <taxon>Oleaceae</taxon>
        <taxon>Oleeae</taxon>
        <taxon>Fraxinus</taxon>
    </lineage>
</organism>
<dbReference type="GO" id="GO:0019898">
    <property type="term" value="C:extrinsic component of membrane"/>
    <property type="evidence" value="ECO:0007669"/>
    <property type="project" value="InterPro"/>
</dbReference>
<feature type="domain" description="C2H2-type" evidence="2">
    <location>
        <begin position="41"/>
        <end position="63"/>
    </location>
</feature>
<dbReference type="NCBIfam" id="NF040946">
    <property type="entry name" value="PSII_PsbP"/>
    <property type="match status" value="1"/>
</dbReference>
<evidence type="ECO:0000259" key="2">
    <source>
        <dbReference type="PROSITE" id="PS00028"/>
    </source>
</evidence>
<dbReference type="InterPro" id="IPR016123">
    <property type="entry name" value="Mog1/PsbP_a/b/a-sand"/>
</dbReference>
<dbReference type="Proteomes" id="UP000834106">
    <property type="component" value="Chromosome 23"/>
</dbReference>
<dbReference type="AlphaFoldDB" id="A0AAD2EF82"/>
<dbReference type="PROSITE" id="PS00028">
    <property type="entry name" value="ZINC_FINGER_C2H2_1"/>
    <property type="match status" value="1"/>
</dbReference>
<proteinExistence type="predicted"/>
<sequence>MPLARQPQILQQKQKLWLHPIFSKIFFFNPQETLRISRNSCGVCMQSLKTSQGMAIHTAECSHTFRLPEVKFIHTLEANEEKGSANESLRISVTIISIRLFSVTRKKFVLSIDEPSNEIVIWDALTTEEVARWAFNHIVSPRWLEHSPVDTVFVMCGTDRSVRQSSEIPTLAIQDSMNQSWEVVDLEKTVEEKRCQVLVSPLPLPSSEASKKESVRSLLSLLDEKPPSHYFSCQLEYVHYLTGLEKHETILTPLHAPGDKKTNVLDFLTAEFAEMINREMVQTAIGDPWHIIKFQGSTSSNDLCHIAAKNGILLKPINTLHSLNEATRLASVAGGSRLFSVTRKKFVLSIDEPSNEIVIWDALTTEEVARWAFNHIVSPRGLEHSPVDAVFVMCGTDRSDFAGKDRIPATQNGVLLKEMVPLLNSTSINHTLFPNASTQLGLYRHGQFRRNIIFYVRSEQVPSASNSPCQDSLGRRQLLAAGVTIAPWFLLSRHTTSFAAETKKGFLSVTDKKDGYTFVYPFGWQEVVVEGQDKVFKDVIEPLESVSVNLLPTSKTDIRDFGPPQQIAETLIKKVLASPSQKTKLIEASEHDVDGRAYYTFEFVAKAPNYTRHALSTICIGNGKFYTLTTGANERRWEKMKDRLKTVVDSFQIFSV</sequence>
<keyword evidence="4" id="KW-1185">Reference proteome</keyword>
<dbReference type="Gene3D" id="3.40.1000.10">
    <property type="entry name" value="Mog1/PsbP, alpha/beta/alpha sandwich"/>
    <property type="match status" value="1"/>
</dbReference>
<dbReference type="PANTHER" id="PTHR31407:SF4">
    <property type="entry name" value="PSBP-LIKE PROTEIN 1, CHLOROPLASTIC"/>
    <property type="match status" value="1"/>
</dbReference>
<evidence type="ECO:0000256" key="1">
    <source>
        <dbReference type="ARBA" id="ARBA00004334"/>
    </source>
</evidence>
<dbReference type="Pfam" id="PF01789">
    <property type="entry name" value="PsbP"/>
    <property type="match status" value="1"/>
</dbReference>
<dbReference type="GO" id="GO:0005509">
    <property type="term" value="F:calcium ion binding"/>
    <property type="evidence" value="ECO:0007669"/>
    <property type="project" value="InterPro"/>
</dbReference>
<dbReference type="GO" id="GO:0009535">
    <property type="term" value="C:chloroplast thylakoid membrane"/>
    <property type="evidence" value="ECO:0007669"/>
    <property type="project" value="UniProtKB-SubCell"/>
</dbReference>
<name>A0AAD2EF82_9LAMI</name>
<dbReference type="SUPFAM" id="SSF55724">
    <property type="entry name" value="Mog1p/PsbP-like"/>
    <property type="match status" value="1"/>
</dbReference>
<dbReference type="InterPro" id="IPR011047">
    <property type="entry name" value="Quinoprotein_ADH-like_sf"/>
</dbReference>
<dbReference type="SUPFAM" id="SSF50998">
    <property type="entry name" value="Quinoprotein alcohol dehydrogenase-like"/>
    <property type="match status" value="1"/>
</dbReference>
<protein>
    <recommendedName>
        <fullName evidence="2">C2H2-type domain-containing protein</fullName>
    </recommendedName>
</protein>
<evidence type="ECO:0000313" key="4">
    <source>
        <dbReference type="Proteomes" id="UP000834106"/>
    </source>
</evidence>
<dbReference type="EMBL" id="OU503058">
    <property type="protein sequence ID" value="CAI9787183.1"/>
    <property type="molecule type" value="Genomic_DNA"/>
</dbReference>
<dbReference type="InterPro" id="IPR002683">
    <property type="entry name" value="PsbP_C"/>
</dbReference>
<dbReference type="PANTHER" id="PTHR31407">
    <property type="match status" value="1"/>
</dbReference>
<evidence type="ECO:0000313" key="3">
    <source>
        <dbReference type="EMBL" id="CAI9787183.1"/>
    </source>
</evidence>
<gene>
    <name evidence="3" type="ORF">FPE_LOCUS34613</name>
</gene>
<dbReference type="GO" id="GO:0009654">
    <property type="term" value="C:photosystem II oxygen evolving complex"/>
    <property type="evidence" value="ECO:0007669"/>
    <property type="project" value="InterPro"/>
</dbReference>